<name>A0A1Z4KV79_ANAVA</name>
<reference evidence="1 2" key="1">
    <citation type="submission" date="2017-06" db="EMBL/GenBank/DDBJ databases">
        <title>Genome sequencing of cyanobaciteial culture collection at National Institute for Environmental Studies (NIES).</title>
        <authorList>
            <person name="Hirose Y."/>
            <person name="Shimura Y."/>
            <person name="Fujisawa T."/>
            <person name="Nakamura Y."/>
            <person name="Kawachi M."/>
        </authorList>
    </citation>
    <scope>NUCLEOTIDE SEQUENCE [LARGE SCALE GENOMIC DNA]</scope>
    <source>
        <strain evidence="1 2">NIES-23</strain>
        <plasmid evidence="2">Plasmid Plasmid1 dna</plasmid>
    </source>
</reference>
<accession>A0A1Z4KV79</accession>
<dbReference type="SUPFAM" id="SSF47598">
    <property type="entry name" value="Ribbon-helix-helix"/>
    <property type="match status" value="1"/>
</dbReference>
<gene>
    <name evidence="1" type="ORF">NIES23_55900</name>
</gene>
<dbReference type="AlphaFoldDB" id="A0A1Z4KV79"/>
<proteinExistence type="predicted"/>
<sequence>MAKKKWSVKRITVNLASTEVETLEDYCTATGRPAADVIRELIRKLKIEAIA</sequence>
<dbReference type="GO" id="GO:0006355">
    <property type="term" value="P:regulation of DNA-templated transcription"/>
    <property type="evidence" value="ECO:0007669"/>
    <property type="project" value="InterPro"/>
</dbReference>
<keyword evidence="1" id="KW-0614">Plasmid</keyword>
<evidence type="ECO:0000313" key="1">
    <source>
        <dbReference type="EMBL" id="BAY72762.1"/>
    </source>
</evidence>
<evidence type="ECO:0000313" key="2">
    <source>
        <dbReference type="Proteomes" id="UP000217507"/>
    </source>
</evidence>
<organism evidence="1 2">
    <name type="scientific">Trichormus variabilis NIES-23</name>
    <dbReference type="NCBI Taxonomy" id="1973479"/>
    <lineage>
        <taxon>Bacteria</taxon>
        <taxon>Bacillati</taxon>
        <taxon>Cyanobacteriota</taxon>
        <taxon>Cyanophyceae</taxon>
        <taxon>Nostocales</taxon>
        <taxon>Nostocaceae</taxon>
        <taxon>Trichormus</taxon>
    </lineage>
</organism>
<evidence type="ECO:0008006" key="3">
    <source>
        <dbReference type="Google" id="ProtNLM"/>
    </source>
</evidence>
<dbReference type="EMBL" id="AP018217">
    <property type="protein sequence ID" value="BAY72762.1"/>
    <property type="molecule type" value="Genomic_DNA"/>
</dbReference>
<protein>
    <recommendedName>
        <fullName evidence="3">CopG family transcriptional regulator</fullName>
    </recommendedName>
</protein>
<dbReference type="Proteomes" id="UP000217507">
    <property type="component" value="Plasmid Plasmid1 dna"/>
</dbReference>
<dbReference type="InterPro" id="IPR010985">
    <property type="entry name" value="Ribbon_hlx_hlx"/>
</dbReference>
<geneLocation type="plasmid" evidence="1">
    <name>plasmid1</name>
</geneLocation>